<proteinExistence type="predicted"/>
<feature type="non-terminal residue" evidence="1">
    <location>
        <position position="34"/>
    </location>
</feature>
<organism evidence="1">
    <name type="scientific">marine sediment metagenome</name>
    <dbReference type="NCBI Taxonomy" id="412755"/>
    <lineage>
        <taxon>unclassified sequences</taxon>
        <taxon>metagenomes</taxon>
        <taxon>ecological metagenomes</taxon>
    </lineage>
</organism>
<reference evidence="1" key="1">
    <citation type="journal article" date="2014" name="Front. Microbiol.">
        <title>High frequency of phylogenetically diverse reductive dehalogenase-homologous genes in deep subseafloor sedimentary metagenomes.</title>
        <authorList>
            <person name="Kawai M."/>
            <person name="Futagami T."/>
            <person name="Toyoda A."/>
            <person name="Takaki Y."/>
            <person name="Nishi S."/>
            <person name="Hori S."/>
            <person name="Arai W."/>
            <person name="Tsubouchi T."/>
            <person name="Morono Y."/>
            <person name="Uchiyama I."/>
            <person name="Ito T."/>
            <person name="Fujiyama A."/>
            <person name="Inagaki F."/>
            <person name="Takami H."/>
        </authorList>
    </citation>
    <scope>NUCLEOTIDE SEQUENCE</scope>
    <source>
        <strain evidence="1">Expedition CK06-06</strain>
    </source>
</reference>
<name>X1LQW7_9ZZZZ</name>
<protein>
    <submittedName>
        <fullName evidence="1">Uncharacterized protein</fullName>
    </submittedName>
</protein>
<feature type="non-terminal residue" evidence="1">
    <location>
        <position position="1"/>
    </location>
</feature>
<evidence type="ECO:0000313" key="1">
    <source>
        <dbReference type="EMBL" id="GAH96523.1"/>
    </source>
</evidence>
<accession>X1LQW7</accession>
<sequence length="34" mass="3890">NAEVEEDELIKSCLEFNRDNAVLLGDPMARVRSR</sequence>
<gene>
    <name evidence="1" type="ORF">S03H2_73058</name>
</gene>
<comment type="caution">
    <text evidence="1">The sequence shown here is derived from an EMBL/GenBank/DDBJ whole genome shotgun (WGS) entry which is preliminary data.</text>
</comment>
<dbReference type="EMBL" id="BARU01049818">
    <property type="protein sequence ID" value="GAH96523.1"/>
    <property type="molecule type" value="Genomic_DNA"/>
</dbReference>
<dbReference type="AlphaFoldDB" id="X1LQW7"/>